<dbReference type="GO" id="GO:0005524">
    <property type="term" value="F:ATP binding"/>
    <property type="evidence" value="ECO:0007669"/>
    <property type="project" value="UniProtKB-KW"/>
</dbReference>
<protein>
    <recommendedName>
        <fullName evidence="1">ATP-dependent DNA helicase</fullName>
        <ecNumber evidence="1">5.6.2.3</ecNumber>
    </recommendedName>
</protein>
<dbReference type="PANTHER" id="PTHR10492:SF57">
    <property type="entry name" value="ATP-DEPENDENT DNA HELICASE"/>
    <property type="match status" value="1"/>
</dbReference>
<dbReference type="GO" id="GO:0016887">
    <property type="term" value="F:ATP hydrolysis activity"/>
    <property type="evidence" value="ECO:0007669"/>
    <property type="project" value="RHEA"/>
</dbReference>
<gene>
    <name evidence="3" type="ORF">AVEN_36384_1</name>
</gene>
<keyword evidence="1" id="KW-0234">DNA repair</keyword>
<evidence type="ECO:0000313" key="3">
    <source>
        <dbReference type="EMBL" id="GBN16372.1"/>
    </source>
</evidence>
<accession>A0A4Y2LP52</accession>
<dbReference type="OrthoDB" id="272985at2759"/>
<proteinExistence type="inferred from homology"/>
<sequence length="96" mass="10784">MAGWSNIQKSASGDCSRWLLSDNEFSHKRAVEALNRTMKDTDNDQNIMGGIGVLMAGEFRQILPVITKRTPPDDTNACLKVTTLWKHVKKLLSLRL</sequence>
<dbReference type="GO" id="GO:0006310">
    <property type="term" value="P:DNA recombination"/>
    <property type="evidence" value="ECO:0007669"/>
    <property type="project" value="UniProtKB-KW"/>
</dbReference>
<reference evidence="3 4" key="1">
    <citation type="journal article" date="2019" name="Sci. Rep.">
        <title>Orb-weaving spider Araneus ventricosus genome elucidates the spidroin gene catalogue.</title>
        <authorList>
            <person name="Kono N."/>
            <person name="Nakamura H."/>
            <person name="Ohtoshi R."/>
            <person name="Moran D.A.P."/>
            <person name="Shinohara A."/>
            <person name="Yoshida Y."/>
            <person name="Fujiwara M."/>
            <person name="Mori M."/>
            <person name="Tomita M."/>
            <person name="Arakawa K."/>
        </authorList>
    </citation>
    <scope>NUCLEOTIDE SEQUENCE [LARGE SCALE GENOMIC DNA]</scope>
</reference>
<evidence type="ECO:0000313" key="4">
    <source>
        <dbReference type="Proteomes" id="UP000499080"/>
    </source>
</evidence>
<comment type="similarity">
    <text evidence="1">Belongs to the helicase family.</text>
</comment>
<organism evidence="3 4">
    <name type="scientific">Araneus ventricosus</name>
    <name type="common">Orbweaver spider</name>
    <name type="synonym">Epeira ventricosa</name>
    <dbReference type="NCBI Taxonomy" id="182803"/>
    <lineage>
        <taxon>Eukaryota</taxon>
        <taxon>Metazoa</taxon>
        <taxon>Ecdysozoa</taxon>
        <taxon>Arthropoda</taxon>
        <taxon>Chelicerata</taxon>
        <taxon>Arachnida</taxon>
        <taxon>Araneae</taxon>
        <taxon>Araneomorphae</taxon>
        <taxon>Entelegynae</taxon>
        <taxon>Araneoidea</taxon>
        <taxon>Araneidae</taxon>
        <taxon>Araneus</taxon>
    </lineage>
</organism>
<dbReference type="Pfam" id="PF05970">
    <property type="entry name" value="PIF1"/>
    <property type="match status" value="1"/>
</dbReference>
<keyword evidence="1" id="KW-0227">DNA damage</keyword>
<dbReference type="GO" id="GO:0043139">
    <property type="term" value="F:5'-3' DNA helicase activity"/>
    <property type="evidence" value="ECO:0007669"/>
    <property type="project" value="UniProtKB-EC"/>
</dbReference>
<dbReference type="InterPro" id="IPR010285">
    <property type="entry name" value="DNA_helicase_pif1-like_DEAD"/>
</dbReference>
<keyword evidence="1" id="KW-0547">Nucleotide-binding</keyword>
<keyword evidence="1" id="KW-0233">DNA recombination</keyword>
<dbReference type="GO" id="GO:0006281">
    <property type="term" value="P:DNA repair"/>
    <property type="evidence" value="ECO:0007669"/>
    <property type="project" value="UniProtKB-KW"/>
</dbReference>
<evidence type="ECO:0000259" key="2">
    <source>
        <dbReference type="Pfam" id="PF05970"/>
    </source>
</evidence>
<dbReference type="EC" id="5.6.2.3" evidence="1"/>
<name>A0A4Y2LP52_ARAVE</name>
<comment type="caution">
    <text evidence="3">The sequence shown here is derived from an EMBL/GenBank/DDBJ whole genome shotgun (WGS) entry which is preliminary data.</text>
</comment>
<feature type="domain" description="DNA helicase Pif1-like DEAD-box helicase" evidence="2">
    <location>
        <begin position="16"/>
        <end position="94"/>
    </location>
</feature>
<dbReference type="AlphaFoldDB" id="A0A4Y2LP52"/>
<dbReference type="GO" id="GO:0000723">
    <property type="term" value="P:telomere maintenance"/>
    <property type="evidence" value="ECO:0007669"/>
    <property type="project" value="InterPro"/>
</dbReference>
<keyword evidence="1" id="KW-0347">Helicase</keyword>
<dbReference type="PANTHER" id="PTHR10492">
    <property type="match status" value="1"/>
</dbReference>
<dbReference type="Proteomes" id="UP000499080">
    <property type="component" value="Unassembled WGS sequence"/>
</dbReference>
<dbReference type="EMBL" id="BGPR01006140">
    <property type="protein sequence ID" value="GBN16372.1"/>
    <property type="molecule type" value="Genomic_DNA"/>
</dbReference>
<comment type="catalytic activity">
    <reaction evidence="1">
        <text>ATP + H2O = ADP + phosphate + H(+)</text>
        <dbReference type="Rhea" id="RHEA:13065"/>
        <dbReference type="ChEBI" id="CHEBI:15377"/>
        <dbReference type="ChEBI" id="CHEBI:15378"/>
        <dbReference type="ChEBI" id="CHEBI:30616"/>
        <dbReference type="ChEBI" id="CHEBI:43474"/>
        <dbReference type="ChEBI" id="CHEBI:456216"/>
        <dbReference type="EC" id="5.6.2.3"/>
    </reaction>
</comment>
<keyword evidence="4" id="KW-1185">Reference proteome</keyword>
<keyword evidence="1" id="KW-0378">Hydrolase</keyword>
<evidence type="ECO:0000256" key="1">
    <source>
        <dbReference type="RuleBase" id="RU363044"/>
    </source>
</evidence>
<keyword evidence="1" id="KW-0067">ATP-binding</keyword>
<comment type="cofactor">
    <cofactor evidence="1">
        <name>Mg(2+)</name>
        <dbReference type="ChEBI" id="CHEBI:18420"/>
    </cofactor>
</comment>